<name>A0ABS5PPR7_9FIRM</name>
<dbReference type="RefSeq" id="WP_213237011.1">
    <property type="nucleotide sequence ID" value="NZ_JAHBCL010000017.1"/>
</dbReference>
<comment type="caution">
    <text evidence="1">The sequence shown here is derived from an EMBL/GenBank/DDBJ whole genome shotgun (WGS) entry which is preliminary data.</text>
</comment>
<evidence type="ECO:0000313" key="2">
    <source>
        <dbReference type="Proteomes" id="UP000746471"/>
    </source>
</evidence>
<gene>
    <name evidence="1" type="ORF">KHM83_10710</name>
</gene>
<accession>A0ABS5PPR7</accession>
<protein>
    <submittedName>
        <fullName evidence="1">Uncharacterized protein</fullName>
    </submittedName>
</protein>
<dbReference type="Pfam" id="PF24711">
    <property type="entry name" value="YxiG"/>
    <property type="match status" value="1"/>
</dbReference>
<sequence>MPNNLNPIIDSYAKGKISAVHFNMDSETISIAIRDKNSTENTEIVFEDVKAFYYIDHDTHSELKLSDEALNAIAYDDFGFGEFSAAAEDEDDLFVTIPNFALNLEASSLFIDAHKIRINNQAYHVKF</sequence>
<reference evidence="1 2" key="1">
    <citation type="submission" date="2021-05" db="EMBL/GenBank/DDBJ databases">
        <title>Fusibacter ferrireducens sp. nov., an anaerobic, sulfur- and Fe-reducing bacterium isolated from the mangrove sediment.</title>
        <authorList>
            <person name="Qiu D."/>
        </authorList>
    </citation>
    <scope>NUCLEOTIDE SEQUENCE [LARGE SCALE GENOMIC DNA]</scope>
    <source>
        <strain evidence="1 2">DSM 12116</strain>
    </source>
</reference>
<dbReference type="EMBL" id="JAHBCL010000017">
    <property type="protein sequence ID" value="MBS7527150.1"/>
    <property type="molecule type" value="Genomic_DNA"/>
</dbReference>
<keyword evidence="2" id="KW-1185">Reference proteome</keyword>
<proteinExistence type="predicted"/>
<organism evidence="1 2">
    <name type="scientific">Fusibacter paucivorans</name>
    <dbReference type="NCBI Taxonomy" id="76009"/>
    <lineage>
        <taxon>Bacteria</taxon>
        <taxon>Bacillati</taxon>
        <taxon>Bacillota</taxon>
        <taxon>Clostridia</taxon>
        <taxon>Eubacteriales</taxon>
        <taxon>Eubacteriales Family XII. Incertae Sedis</taxon>
        <taxon>Fusibacter</taxon>
    </lineage>
</organism>
<dbReference type="InterPro" id="IPR057808">
    <property type="entry name" value="YxiG"/>
</dbReference>
<evidence type="ECO:0000313" key="1">
    <source>
        <dbReference type="EMBL" id="MBS7527150.1"/>
    </source>
</evidence>
<dbReference type="Proteomes" id="UP000746471">
    <property type="component" value="Unassembled WGS sequence"/>
</dbReference>